<reference evidence="2 3" key="1">
    <citation type="submission" date="2014-04" db="EMBL/GenBank/DDBJ databases">
        <authorList>
            <consortium name="DOE Joint Genome Institute"/>
            <person name="Kuo A."/>
            <person name="Girlanda M."/>
            <person name="Perotto S."/>
            <person name="Kohler A."/>
            <person name="Nagy L.G."/>
            <person name="Floudas D."/>
            <person name="Copeland A."/>
            <person name="Barry K.W."/>
            <person name="Cichocki N."/>
            <person name="Veneault-Fourrey C."/>
            <person name="LaButti K."/>
            <person name="Lindquist E.A."/>
            <person name="Lipzen A."/>
            <person name="Lundell T."/>
            <person name="Morin E."/>
            <person name="Murat C."/>
            <person name="Sun H."/>
            <person name="Tunlid A."/>
            <person name="Henrissat B."/>
            <person name="Grigoriev I.V."/>
            <person name="Hibbett D.S."/>
            <person name="Martin F."/>
            <person name="Nordberg H.P."/>
            <person name="Cantor M.N."/>
            <person name="Hua S.X."/>
        </authorList>
    </citation>
    <scope>NUCLEOTIDE SEQUENCE [LARGE SCALE GENOMIC DNA]</scope>
    <source>
        <strain evidence="2 3">MUT 4182</strain>
    </source>
</reference>
<dbReference type="EMBL" id="KN823001">
    <property type="protein sequence ID" value="KIO27912.1"/>
    <property type="molecule type" value="Genomic_DNA"/>
</dbReference>
<proteinExistence type="predicted"/>
<name>A0A0C3M2I8_9AGAM</name>
<reference evidence="3" key="2">
    <citation type="submission" date="2015-01" db="EMBL/GenBank/DDBJ databases">
        <title>Evolutionary Origins and Diversification of the Mycorrhizal Mutualists.</title>
        <authorList>
            <consortium name="DOE Joint Genome Institute"/>
            <consortium name="Mycorrhizal Genomics Consortium"/>
            <person name="Kohler A."/>
            <person name="Kuo A."/>
            <person name="Nagy L.G."/>
            <person name="Floudas D."/>
            <person name="Copeland A."/>
            <person name="Barry K.W."/>
            <person name="Cichocki N."/>
            <person name="Veneault-Fourrey C."/>
            <person name="LaButti K."/>
            <person name="Lindquist E.A."/>
            <person name="Lipzen A."/>
            <person name="Lundell T."/>
            <person name="Morin E."/>
            <person name="Murat C."/>
            <person name="Riley R."/>
            <person name="Ohm R."/>
            <person name="Sun H."/>
            <person name="Tunlid A."/>
            <person name="Henrissat B."/>
            <person name="Grigoriev I.V."/>
            <person name="Hibbett D.S."/>
            <person name="Martin F."/>
        </authorList>
    </citation>
    <scope>NUCLEOTIDE SEQUENCE [LARGE SCALE GENOMIC DNA]</scope>
    <source>
        <strain evidence="3">MUT 4182</strain>
    </source>
</reference>
<dbReference type="Proteomes" id="UP000054248">
    <property type="component" value="Unassembled WGS sequence"/>
</dbReference>
<dbReference type="OrthoDB" id="164951at2759"/>
<organism evidence="2 3">
    <name type="scientific">Tulasnella calospora MUT 4182</name>
    <dbReference type="NCBI Taxonomy" id="1051891"/>
    <lineage>
        <taxon>Eukaryota</taxon>
        <taxon>Fungi</taxon>
        <taxon>Dikarya</taxon>
        <taxon>Basidiomycota</taxon>
        <taxon>Agaricomycotina</taxon>
        <taxon>Agaricomycetes</taxon>
        <taxon>Cantharellales</taxon>
        <taxon>Tulasnellaceae</taxon>
        <taxon>Tulasnella</taxon>
    </lineage>
</organism>
<gene>
    <name evidence="2" type="ORF">M407DRAFT_22827</name>
</gene>
<feature type="region of interest" description="Disordered" evidence="1">
    <location>
        <begin position="318"/>
        <end position="339"/>
    </location>
</feature>
<dbReference type="STRING" id="1051891.A0A0C3M2I8"/>
<feature type="compositionally biased region" description="Basic and acidic residues" evidence="1">
    <location>
        <begin position="330"/>
        <end position="339"/>
    </location>
</feature>
<keyword evidence="3" id="KW-1185">Reference proteome</keyword>
<evidence type="ECO:0000313" key="3">
    <source>
        <dbReference type="Proteomes" id="UP000054248"/>
    </source>
</evidence>
<sequence>MAIFQEVCLESGGTQPGLPFPFTNHCFRRGGAQYRFFEGPPERRWSSELVQVWGGWVGDEKPDTMLKYLINIRHQNEKDYSDALSPLRSDCEGEKRYDNIHQSNRPVTQAEYQQGMHQVQASLNCVINLLGNQSSTTPATATLPANAYSVGLVHSSAISSPAQVAVSGPTGTIIAINGHALAAPHDPLCAPHPSFRISGAGGALQPAIAQPGLREYPPVDQPRPTVPDLVRIPTLWYCAVKDWEVADPIRTLLLPLGKWDESMWKGENIRNSAKRGQRALVFNAWVECGRDKAVFCERFPAARDDNWTKLLSEIRLADPKRKQRTSKNGTPEERAAHAG</sequence>
<protein>
    <submittedName>
        <fullName evidence="2">Uncharacterized protein</fullName>
    </submittedName>
</protein>
<dbReference type="HOGENOM" id="CLU_013901_3_0_1"/>
<evidence type="ECO:0000313" key="2">
    <source>
        <dbReference type="EMBL" id="KIO27912.1"/>
    </source>
</evidence>
<accession>A0A0C3M2I8</accession>
<dbReference type="AlphaFoldDB" id="A0A0C3M2I8"/>
<evidence type="ECO:0000256" key="1">
    <source>
        <dbReference type="SAM" id="MobiDB-lite"/>
    </source>
</evidence>